<feature type="domain" description="Chromatin assembly factor 1 subunit A dimerization" evidence="3">
    <location>
        <begin position="769"/>
        <end position="819"/>
    </location>
</feature>
<feature type="region of interest" description="Disordered" evidence="2">
    <location>
        <begin position="577"/>
        <end position="625"/>
    </location>
</feature>
<reference evidence="4 5" key="1">
    <citation type="submission" date="2014-06" db="EMBL/GenBank/DDBJ databases">
        <authorList>
            <person name="Swart Estienne"/>
        </authorList>
    </citation>
    <scope>NUCLEOTIDE SEQUENCE [LARGE SCALE GENOMIC DNA]</scope>
    <source>
        <strain evidence="4 5">130c</strain>
    </source>
</reference>
<feature type="compositionally biased region" description="Polar residues" evidence="2">
    <location>
        <begin position="250"/>
        <end position="260"/>
    </location>
</feature>
<feature type="region of interest" description="Disordered" evidence="2">
    <location>
        <begin position="196"/>
        <end position="264"/>
    </location>
</feature>
<evidence type="ECO:0000313" key="5">
    <source>
        <dbReference type="Proteomes" id="UP000039865"/>
    </source>
</evidence>
<feature type="compositionally biased region" description="Basic and acidic residues" evidence="2">
    <location>
        <begin position="134"/>
        <end position="149"/>
    </location>
</feature>
<name>A0A078B6E1_STYLE</name>
<dbReference type="EMBL" id="CCKQ01018162">
    <property type="protein sequence ID" value="CDW90095.1"/>
    <property type="molecule type" value="Genomic_DNA"/>
</dbReference>
<accession>A0A078B6E1</accession>
<keyword evidence="5" id="KW-1185">Reference proteome</keyword>
<feature type="compositionally biased region" description="Basic and acidic residues" evidence="2">
    <location>
        <begin position="577"/>
        <end position="587"/>
    </location>
</feature>
<gene>
    <name evidence="4" type="primary">Contig7011.g7505</name>
    <name evidence="4" type="ORF">STYLEM_19235</name>
</gene>
<feature type="compositionally biased region" description="Basic residues" evidence="2">
    <location>
        <begin position="233"/>
        <end position="249"/>
    </location>
</feature>
<feature type="compositionally biased region" description="Basic and acidic residues" evidence="2">
    <location>
        <begin position="77"/>
        <end position="93"/>
    </location>
</feature>
<evidence type="ECO:0000313" key="4">
    <source>
        <dbReference type="EMBL" id="CDW90095.1"/>
    </source>
</evidence>
<feature type="compositionally biased region" description="Polar residues" evidence="2">
    <location>
        <begin position="151"/>
        <end position="162"/>
    </location>
</feature>
<feature type="coiled-coil region" evidence="1">
    <location>
        <begin position="856"/>
        <end position="883"/>
    </location>
</feature>
<feature type="region of interest" description="Disordered" evidence="2">
    <location>
        <begin position="1056"/>
        <end position="1085"/>
    </location>
</feature>
<keyword evidence="1" id="KW-0175">Coiled coil</keyword>
<dbReference type="Proteomes" id="UP000039865">
    <property type="component" value="Unassembled WGS sequence"/>
</dbReference>
<dbReference type="Pfam" id="PF12253">
    <property type="entry name" value="CAF1A_dimeriz"/>
    <property type="match status" value="1"/>
</dbReference>
<dbReference type="InterPro" id="IPR022043">
    <property type="entry name" value="CAF1A_DD"/>
</dbReference>
<feature type="compositionally biased region" description="Basic residues" evidence="2">
    <location>
        <begin position="1"/>
        <end position="20"/>
    </location>
</feature>
<proteinExistence type="predicted"/>
<evidence type="ECO:0000256" key="1">
    <source>
        <dbReference type="SAM" id="Coils"/>
    </source>
</evidence>
<protein>
    <recommendedName>
        <fullName evidence="3">Chromatin assembly factor 1 subunit A dimerization domain-containing protein</fullName>
    </recommendedName>
</protein>
<dbReference type="InParanoid" id="A0A078B6E1"/>
<feature type="compositionally biased region" description="Basic and acidic residues" evidence="2">
    <location>
        <begin position="57"/>
        <end position="67"/>
    </location>
</feature>
<sequence length="1422" mass="165605">MTRAAKKKVQPSKTNKKAKQSKVISAKNSAINNEEISQFGEVDNGTENQSLVMNQAIRDEDKRKSSQEDIGQINRTSQDRESFRESFDDKNEQKGQTQFGTVTKAQAKFQAANLKSAKFNKKSTSHQTQLRYDSQSERSSRVSKDHEVAKPQNSKVKGSQRLSVDEQEMQQIESNQDIQLIESEIKINQENQNYSSISKKQFNEAQAEQQDEKDQNHEGVFIQNDDKSGQKSRVQRAKSRNTGRNKSAVKKTNQQKSQNEQIDRAEQQVSNLIDEKSQTNLAQQHDEIQIQSIQSDNHQDVDHQVIIPEKSKQEIEEEQLRLLEERKQNNQNYQNWQKRKRIFAFDLQKSLGNNLPQIFTDPELKREKLLEGNLLQQLTEQIQSLKAKVISDAGGINNFSLDILINDPEFTQIIMPSLSQIIEGSPKNLQNLTLECLDYISSNLLIEDGQNLDPIMFESLLMRSALRKCYGIKTKNQQIYSDENPKSLWCWELVNNSWINPIVSESKIKKIKQQRAVVGKKVQILSQIIDMVDDINTFENDEKIAKLEQEYQNYQLVIIKESQGELVKRKREIDDNESKKLQLDNELSKVSNPFSSNQSQNGSSKNSKSNRFQSRAKLTDDDEDKQSELLAQEKKNIEEVAQIDNSAQLSKIIPQKQQAIKSIMSFFPVIQNKQSVSLSNLMQKNENEGFVKNPYISFKNNNYEPVSKKIQQNNSSPSWSLNNLEELVHLLQQTSQQEVQEFRQTNNLHRLKHIIIYNSGMSYNGDQFFKKSQNLSCRNPFEMDFQCIDYDQNSDDEWHEIHCDNLEDDNLLAEEENSELNQDDPELRREGFIVADDYHSQDYSQDSFQPDDYEETKFVQNRRDLLRRQLEREENRLKSNIIQRTYINTYENSDLSNFKAVAFRRPLLTVRSKKRDESRRQSMNQDQNDQQQIEGFPIRVFKLARDQDLDKQKAQIKDYINDLIEIAHGCILSKKQLQEQIKQKYPELPKLKIEIFVKECFDKEKRHPDSKARLYARIDAIEKYGGDEQLIANMPLILESKRDQEIINRNQEAMNQVGPSQIESKSNKSSKISSKTVRSEQVQSQNEFHKYLQQTDDKEMQFQEDTMQNINAAEQIENVRQDDVSAFNESSFGVHNGNNSLLQSRRNDSWVTFQAQTPIFDNRKQHSSQQFDQIENNEFLESNPINTNEIDYNQNEEVHLSQHAIIQYKDSEKPVYISQESYCRNTQQNQSTPIHNFKKLKPSRKSLRIASKSKERQASQSANKTIYNLGTMNTTNQNDSYNPMIEHTIYTPQLDKSSVEAQYYSQLECNNQSSSNQSKAQINYLSQEANYYQSQQISQNTLITPKKPNRLDSKIRDLVNQTMYLNQQPRVEEYQDERRDFNDSTNDNFNTFPNDLTIADIMPNDEQCYENDDELNQALSQK</sequence>
<evidence type="ECO:0000259" key="3">
    <source>
        <dbReference type="Pfam" id="PF12253"/>
    </source>
</evidence>
<feature type="compositionally biased region" description="Low complexity" evidence="2">
    <location>
        <begin position="591"/>
        <end position="610"/>
    </location>
</feature>
<feature type="region of interest" description="Disordered" evidence="2">
    <location>
        <begin position="114"/>
        <end position="175"/>
    </location>
</feature>
<feature type="compositionally biased region" description="Polar residues" evidence="2">
    <location>
        <begin position="22"/>
        <end position="36"/>
    </location>
</feature>
<feature type="region of interest" description="Disordered" evidence="2">
    <location>
        <begin position="1"/>
        <end position="102"/>
    </location>
</feature>
<evidence type="ECO:0000256" key="2">
    <source>
        <dbReference type="SAM" id="MobiDB-lite"/>
    </source>
</evidence>
<feature type="region of interest" description="Disordered" evidence="2">
    <location>
        <begin position="912"/>
        <end position="931"/>
    </location>
</feature>
<organism evidence="4 5">
    <name type="scientific">Stylonychia lemnae</name>
    <name type="common">Ciliate</name>
    <dbReference type="NCBI Taxonomy" id="5949"/>
    <lineage>
        <taxon>Eukaryota</taxon>
        <taxon>Sar</taxon>
        <taxon>Alveolata</taxon>
        <taxon>Ciliophora</taxon>
        <taxon>Intramacronucleata</taxon>
        <taxon>Spirotrichea</taxon>
        <taxon>Stichotrichia</taxon>
        <taxon>Sporadotrichida</taxon>
        <taxon>Oxytrichidae</taxon>
        <taxon>Stylonychinae</taxon>
        <taxon>Stylonychia</taxon>
    </lineage>
</organism>
<dbReference type="OrthoDB" id="10680276at2759"/>